<comment type="caution">
    <text evidence="2">The sequence shown here is derived from an EMBL/GenBank/DDBJ whole genome shotgun (WGS) entry which is preliminary data.</text>
</comment>
<protein>
    <recommendedName>
        <fullName evidence="4">Glycosyltransferase RgtA/B/C/D-like domain-containing protein</fullName>
    </recommendedName>
</protein>
<feature type="transmembrane region" description="Helical" evidence="1">
    <location>
        <begin position="74"/>
        <end position="91"/>
    </location>
</feature>
<feature type="transmembrane region" description="Helical" evidence="1">
    <location>
        <begin position="180"/>
        <end position="200"/>
    </location>
</feature>
<feature type="transmembrane region" description="Helical" evidence="1">
    <location>
        <begin position="278"/>
        <end position="295"/>
    </location>
</feature>
<proteinExistence type="predicted"/>
<name>A0A1F5FF02_9BACT</name>
<dbReference type="Proteomes" id="UP000176682">
    <property type="component" value="Unassembled WGS sequence"/>
</dbReference>
<dbReference type="AlphaFoldDB" id="A0A1F5FF02"/>
<keyword evidence="1" id="KW-1133">Transmembrane helix</keyword>
<feature type="transmembrane region" description="Helical" evidence="1">
    <location>
        <begin position="97"/>
        <end position="115"/>
    </location>
</feature>
<accession>A0A1F5FF02</accession>
<gene>
    <name evidence="2" type="ORF">A2368_04035</name>
</gene>
<organism evidence="2 3">
    <name type="scientific">Candidatus Collierbacteria bacterium RIFOXYB1_FULL_49_13</name>
    <dbReference type="NCBI Taxonomy" id="1817728"/>
    <lineage>
        <taxon>Bacteria</taxon>
        <taxon>Candidatus Collieribacteriota</taxon>
    </lineage>
</organism>
<evidence type="ECO:0000313" key="3">
    <source>
        <dbReference type="Proteomes" id="UP000176682"/>
    </source>
</evidence>
<feature type="transmembrane region" description="Helical" evidence="1">
    <location>
        <begin position="325"/>
        <end position="344"/>
    </location>
</feature>
<feature type="transmembrane region" description="Helical" evidence="1">
    <location>
        <begin position="251"/>
        <end position="272"/>
    </location>
</feature>
<reference evidence="2 3" key="1">
    <citation type="journal article" date="2016" name="Nat. Commun.">
        <title>Thousands of microbial genomes shed light on interconnected biogeochemical processes in an aquifer system.</title>
        <authorList>
            <person name="Anantharaman K."/>
            <person name="Brown C.T."/>
            <person name="Hug L.A."/>
            <person name="Sharon I."/>
            <person name="Castelle C.J."/>
            <person name="Probst A.J."/>
            <person name="Thomas B.C."/>
            <person name="Singh A."/>
            <person name="Wilkins M.J."/>
            <person name="Karaoz U."/>
            <person name="Brodie E.L."/>
            <person name="Williams K.H."/>
            <person name="Hubbard S.S."/>
            <person name="Banfield J.F."/>
        </authorList>
    </citation>
    <scope>NUCLEOTIDE SEQUENCE [LARGE SCALE GENOMIC DNA]</scope>
</reference>
<feature type="transmembrane region" description="Helical" evidence="1">
    <location>
        <begin position="147"/>
        <end position="168"/>
    </location>
</feature>
<evidence type="ECO:0000313" key="2">
    <source>
        <dbReference type="EMBL" id="OGD78094.1"/>
    </source>
</evidence>
<keyword evidence="1" id="KW-0812">Transmembrane</keyword>
<dbReference type="EMBL" id="MFAM01000061">
    <property type="protein sequence ID" value="OGD78094.1"/>
    <property type="molecule type" value="Genomic_DNA"/>
</dbReference>
<evidence type="ECO:0008006" key="4">
    <source>
        <dbReference type="Google" id="ProtNLM"/>
    </source>
</evidence>
<keyword evidence="1" id="KW-0472">Membrane</keyword>
<evidence type="ECO:0000256" key="1">
    <source>
        <dbReference type="SAM" id="Phobius"/>
    </source>
</evidence>
<sequence>MLKTFLPILLFIPLSSLALNQSFWLDEAASLSLANRSLSSLFSVIRGDFHPPLFYLLLLPFLRAGITAEWALRLPNLMISVASLVIFQQIVKQIRLKHPTLALLLLATNPFFLYYSIELRMYPLSLLLTLISWYTLLKPSLTRQWRLLFFLSTLLHFYTFYGAVFVYASQGLYIYFARKNLCRFFLISSFFLLLGFLPWVPVLSVQLQGGRYLTSHLPGWTSLSGVVSPKSILLIFAKFVSGRINLSFSPLIFTFVALHTSLVLIAIIKGLFVRPKPLLYWLLVPLFLALLVSLYSPMLGYWRFLYLLPAVVLITSIGINRLTFSLILILNLIAWVIFLLTPSFHREDWRDALNWVVGDNSVIVVAFSDRFAPVAWYAPNQPVIAPLKNLTLPADLDQTIQTQALPYTQIYYFDYLSDLTDPQRLIKSSLDRAGFIPVTSRSFTGIGSVTLLKTLPL</sequence>